<dbReference type="Proteomes" id="UP000000390">
    <property type="component" value="Plasmid 1"/>
</dbReference>
<evidence type="ECO:0000259" key="5">
    <source>
        <dbReference type="Pfam" id="PF14508"/>
    </source>
</evidence>
<dbReference type="Pfam" id="PF14509">
    <property type="entry name" value="GH97_C"/>
    <property type="match status" value="1"/>
</dbReference>
<evidence type="ECO:0000313" key="10">
    <source>
        <dbReference type="Proteomes" id="UP000011645"/>
    </source>
</evidence>
<dbReference type="InterPro" id="IPR013785">
    <property type="entry name" value="Aldolase_TIM"/>
</dbReference>
<dbReference type="InterPro" id="IPR052720">
    <property type="entry name" value="Glycosyl_hydrolase_97"/>
</dbReference>
<dbReference type="InterPro" id="IPR029486">
    <property type="entry name" value="GH97_N"/>
</dbReference>
<feature type="domain" description="Glycosyl-hydrolase 97 N-terminal" evidence="5">
    <location>
        <begin position="12"/>
        <end position="284"/>
    </location>
</feature>
<dbReference type="InterPro" id="IPR013780">
    <property type="entry name" value="Glyco_hydro_b"/>
</dbReference>
<evidence type="ECO:0000256" key="2">
    <source>
        <dbReference type="ARBA" id="ARBA00023295"/>
    </source>
</evidence>
<dbReference type="Gene3D" id="2.70.98.10">
    <property type="match status" value="1"/>
</dbReference>
<feature type="domain" description="Glycosyl-hydrolase 97 C-terminal oligomerisation" evidence="6">
    <location>
        <begin position="524"/>
        <end position="616"/>
    </location>
</feature>
<dbReference type="Pfam" id="PF14508">
    <property type="entry name" value="GH97_N"/>
    <property type="match status" value="1"/>
</dbReference>
<dbReference type="InterPro" id="IPR029483">
    <property type="entry name" value="GH97_C"/>
</dbReference>
<geneLocation type="plasmid" evidence="7 9">
    <name>1</name>
</geneLocation>
<dbReference type="Gene3D" id="3.20.20.70">
    <property type="entry name" value="Aldolase class I"/>
    <property type="match status" value="1"/>
</dbReference>
<feature type="domain" description="Glycosyl-hydrolase 97 catalytic" evidence="4">
    <location>
        <begin position="301"/>
        <end position="438"/>
    </location>
</feature>
<dbReference type="SUPFAM" id="SSF51445">
    <property type="entry name" value="(Trans)glycosidases"/>
    <property type="match status" value="1"/>
</dbReference>
<dbReference type="PANTHER" id="PTHR35803">
    <property type="entry name" value="GLUCAN 1,4-ALPHA-GLUCOSIDASE SUSB-RELATED"/>
    <property type="match status" value="1"/>
</dbReference>
<feature type="region of interest" description="Disordered" evidence="3">
    <location>
        <begin position="210"/>
        <end position="229"/>
    </location>
</feature>
<dbReference type="Gene3D" id="2.60.40.1180">
    <property type="entry name" value="Golgi alpha-mannosidase II"/>
    <property type="match status" value="1"/>
</dbReference>
<evidence type="ECO:0000256" key="1">
    <source>
        <dbReference type="ARBA" id="ARBA00022801"/>
    </source>
</evidence>
<evidence type="ECO:0000313" key="7">
    <source>
        <dbReference type="EMBL" id="ADJ16730.1"/>
    </source>
</evidence>
<organism evidence="7 9">
    <name type="scientific">Halalkalicoccus jeotgali (strain DSM 18796 / CECT 7217 / JCM 14584 / KCTC 4019 / B3)</name>
    <dbReference type="NCBI Taxonomy" id="795797"/>
    <lineage>
        <taxon>Archaea</taxon>
        <taxon>Methanobacteriati</taxon>
        <taxon>Methanobacteriota</taxon>
        <taxon>Stenosarchaea group</taxon>
        <taxon>Halobacteria</taxon>
        <taxon>Halobacteriales</taxon>
        <taxon>Halococcaceae</taxon>
        <taxon>Halalkalicoccus</taxon>
    </lineage>
</organism>
<dbReference type="GO" id="GO:0016798">
    <property type="term" value="F:hydrolase activity, acting on glycosyl bonds"/>
    <property type="evidence" value="ECO:0007669"/>
    <property type="project" value="UniProtKB-KW"/>
</dbReference>
<dbReference type="PANTHER" id="PTHR35803:SF2">
    <property type="entry name" value="RETAINING ALPHA-GALACTOSIDASE"/>
    <property type="match status" value="1"/>
</dbReference>
<evidence type="ECO:0000256" key="3">
    <source>
        <dbReference type="SAM" id="MobiDB-lite"/>
    </source>
</evidence>
<dbReference type="InterPro" id="IPR014718">
    <property type="entry name" value="GH-type_carb-bd"/>
</dbReference>
<gene>
    <name evidence="7" type="ordered locus">HacjB3_16901</name>
    <name evidence="8" type="ORF">C497_02232</name>
</gene>
<accession>D8JBS7</accession>
<evidence type="ECO:0000259" key="6">
    <source>
        <dbReference type="Pfam" id="PF14509"/>
    </source>
</evidence>
<dbReference type="CAZy" id="GH97">
    <property type="family name" value="Glycoside Hydrolase Family 97"/>
</dbReference>
<reference evidence="7 9" key="1">
    <citation type="journal article" date="2010" name="J. Bacteriol.">
        <title>Complete genome sequence of Halalkalicoccus jeotgali B3(T), an extremely halophilic archaeon.</title>
        <authorList>
            <person name="Roh S.W."/>
            <person name="Nam Y.D."/>
            <person name="Nam S.H."/>
            <person name="Choi S.H."/>
            <person name="Park H.S."/>
            <person name="Bae J.W."/>
        </authorList>
    </citation>
    <scope>NUCLEOTIDE SEQUENCE [LARGE SCALE GENOMIC DNA]</scope>
    <source>
        <strain evidence="7">B3</strain>
        <strain evidence="9">DSM 18796 / CECT 7217 / JCM 14584 / KCTC 4019 / B3</strain>
        <plasmid evidence="9">1</plasmid>
    </source>
</reference>
<name>D8JBS7_HALJB</name>
<feature type="compositionally biased region" description="Acidic residues" evidence="3">
    <location>
        <begin position="211"/>
        <end position="229"/>
    </location>
</feature>
<dbReference type="PATRIC" id="fig|795797.18.peg.3319"/>
<evidence type="ECO:0000259" key="4">
    <source>
        <dbReference type="Pfam" id="PF10566"/>
    </source>
</evidence>
<dbReference type="OrthoDB" id="18576at2157"/>
<dbReference type="RefSeq" id="WP_008414156.1">
    <property type="nucleotide sequence ID" value="NZ_AXZD01000016.1"/>
</dbReference>
<sequence>MASLHEADPWTVISPDGSIEATIARNDVADVDSDLPDGEGFTLTVEHDGTTVLEPSPLGISTFSADFVTELSVTGVEVETISETININGGQRSQFQHEAKQATLTLESEAGTLQIDLRVANDGAAYRYRLPGDGDVVVTNEASSFRLPNDSQTWLAPFGEAYEGLWNETSAESASGAYGFPVLSEVGNDSWLLLTEADVTGRYGASHLFVDDADDEGSDEATDENEDTDYDDNPYLFELVFADTFGLSETISSTLPLATPWRTAIIGDLASVTESNLVLALNDPSNVEDTSWIEPGRVAWSWWSDSGSPQDLEVQKQYVDYASEQGWEFSLVDRGWDRDWMSELVEYADDQSVDIIAWLPWYYVNDETKREAVLSRLADWGVSGIKVDYMNADFQQYMEFYDEILEATADCELMINFHGSTLPRGRRRQWPHLMTNEAGRGAEYYKFGELTPTHNVILPFTRNVVGPLDYTPVTFSADDRETSDGHELALSVVYQSDWQHFADSVESYRDRPIAERFLSEVPAVWDESTLVNGRPGEEATIARRSNNEWYVGSIIAGEARTVDVPLSFLQDDDEYTAELIHDSSGGNGLEATETTVTADDTLSLDVPVNGGFTLHIR</sequence>
<dbReference type="AlphaFoldDB" id="D8JBS7"/>
<dbReference type="InterPro" id="IPR017853">
    <property type="entry name" value="GH"/>
</dbReference>
<dbReference type="HOGENOM" id="CLU_011166_1_1_2"/>
<proteinExistence type="predicted"/>
<dbReference type="eggNOG" id="arCOG09022">
    <property type="taxonomic scope" value="Archaea"/>
</dbReference>
<protein>
    <submittedName>
        <fullName evidence="7">Glycoside hydrolase 97</fullName>
    </submittedName>
</protein>
<dbReference type="Pfam" id="PF10566">
    <property type="entry name" value="Glyco_hydro_97"/>
    <property type="match status" value="1"/>
</dbReference>
<keyword evidence="10" id="KW-1185">Reference proteome</keyword>
<dbReference type="EMBL" id="CP002063">
    <property type="protein sequence ID" value="ADJ16730.1"/>
    <property type="molecule type" value="Genomic_DNA"/>
</dbReference>
<dbReference type="Proteomes" id="UP000011645">
    <property type="component" value="Unassembled WGS sequence"/>
</dbReference>
<dbReference type="InterPro" id="IPR019563">
    <property type="entry name" value="GH97_catalytic"/>
</dbReference>
<dbReference type="EMBL" id="AOHV01000008">
    <property type="protein sequence ID" value="ELY40863.1"/>
    <property type="molecule type" value="Genomic_DNA"/>
</dbReference>
<dbReference type="KEGG" id="hje:HacjB3_16901"/>
<dbReference type="GO" id="GO:0030246">
    <property type="term" value="F:carbohydrate binding"/>
    <property type="evidence" value="ECO:0007669"/>
    <property type="project" value="InterPro"/>
</dbReference>
<evidence type="ECO:0000313" key="8">
    <source>
        <dbReference type="EMBL" id="ELY40863.1"/>
    </source>
</evidence>
<reference evidence="8 10" key="2">
    <citation type="journal article" date="2014" name="PLoS Genet.">
        <title>Phylogenetically driven sequencing of extremely halophilic archaea reveals strategies for static and dynamic osmo-response.</title>
        <authorList>
            <person name="Becker E.A."/>
            <person name="Seitzer P.M."/>
            <person name="Tritt A."/>
            <person name="Larsen D."/>
            <person name="Krusor M."/>
            <person name="Yao A.I."/>
            <person name="Wu D."/>
            <person name="Madern D."/>
            <person name="Eisen J.A."/>
            <person name="Darling A.E."/>
            <person name="Facciotti M.T."/>
        </authorList>
    </citation>
    <scope>NUCLEOTIDE SEQUENCE [LARGE SCALE GENOMIC DNA]</scope>
    <source>
        <strain evidence="8">B3</strain>
        <strain evidence="10">DSM 18796 / CECT 7217 / JCM 14584 / KCTC 4019 / B3</strain>
    </source>
</reference>
<evidence type="ECO:0000313" key="9">
    <source>
        <dbReference type="Proteomes" id="UP000000390"/>
    </source>
</evidence>
<keyword evidence="7" id="KW-0614">Plasmid</keyword>
<keyword evidence="1 7" id="KW-0378">Hydrolase</keyword>
<keyword evidence="2" id="KW-0326">Glycosidase</keyword>